<accession>A0ABT4R3Q8</accession>
<protein>
    <recommendedName>
        <fullName evidence="3">Restriction endonuclease</fullName>
    </recommendedName>
</protein>
<comment type="caution">
    <text evidence="1">The sequence shown here is derived from an EMBL/GenBank/DDBJ whole genome shotgun (WGS) entry which is preliminary data.</text>
</comment>
<evidence type="ECO:0008006" key="3">
    <source>
        <dbReference type="Google" id="ProtNLM"/>
    </source>
</evidence>
<sequence length="182" mass="20495">DPDSENDVIYLFGAMIAKQFLKGYRVRALSGSARYDGLLDINHSESTDSYSDPLSRRDAENTVDGLGKVLEFKYAFSALIDDFESKKKNPREIDVAVVWTLPTLGVNRGSIEYCYADKEDVRPIYGGTHIWRDENDTSRIPIICLQHVCALLSKSLESKEGKPGFGTGVYEKFLEEDRDQSI</sequence>
<keyword evidence="2" id="KW-1185">Reference proteome</keyword>
<evidence type="ECO:0000313" key="2">
    <source>
        <dbReference type="Proteomes" id="UP001152178"/>
    </source>
</evidence>
<evidence type="ECO:0000313" key="1">
    <source>
        <dbReference type="EMBL" id="MCZ8548456.1"/>
    </source>
</evidence>
<dbReference type="EMBL" id="JAPFQA010000027">
    <property type="protein sequence ID" value="MCZ8548456.1"/>
    <property type="molecule type" value="Genomic_DNA"/>
</dbReference>
<proteinExistence type="predicted"/>
<reference evidence="1" key="1">
    <citation type="submission" date="2022-11" db="EMBL/GenBank/DDBJ databases">
        <authorList>
            <person name="Coimbra C."/>
        </authorList>
    </citation>
    <scope>NUCLEOTIDE SEQUENCE</scope>
    <source>
        <strain evidence="1">Jales19</strain>
    </source>
</reference>
<organism evidence="1 2">
    <name type="scientific">Mesorhizobium qingshengii</name>
    <dbReference type="NCBI Taxonomy" id="1165689"/>
    <lineage>
        <taxon>Bacteria</taxon>
        <taxon>Pseudomonadati</taxon>
        <taxon>Pseudomonadota</taxon>
        <taxon>Alphaproteobacteria</taxon>
        <taxon>Hyphomicrobiales</taxon>
        <taxon>Phyllobacteriaceae</taxon>
        <taxon>Mesorhizobium</taxon>
    </lineage>
</organism>
<feature type="non-terminal residue" evidence="1">
    <location>
        <position position="1"/>
    </location>
</feature>
<name>A0ABT4R3Q8_9HYPH</name>
<dbReference type="Proteomes" id="UP001152178">
    <property type="component" value="Unassembled WGS sequence"/>
</dbReference>
<gene>
    <name evidence="1" type="ORF">OOJ09_30180</name>
</gene>
<dbReference type="RefSeq" id="WP_269908703.1">
    <property type="nucleotide sequence ID" value="NZ_JAPFQA010000027.1"/>
</dbReference>